<evidence type="ECO:0000256" key="3">
    <source>
        <dbReference type="ARBA" id="ARBA00022723"/>
    </source>
</evidence>
<evidence type="ECO:0000256" key="2">
    <source>
        <dbReference type="ARBA" id="ARBA00022448"/>
    </source>
</evidence>
<dbReference type="GO" id="GO:0016491">
    <property type="term" value="F:oxidoreductase activity"/>
    <property type="evidence" value="ECO:0007669"/>
    <property type="project" value="InterPro"/>
</dbReference>
<dbReference type="GO" id="GO:0005506">
    <property type="term" value="F:iron ion binding"/>
    <property type="evidence" value="ECO:0007669"/>
    <property type="project" value="InterPro"/>
</dbReference>
<sequence length="122" mass="14087">MEGSLLDGVNKPETQEVEDMTVLEKKHSVVIEAPNKIGKEKKFKVVVKVGEHMEHPNEPGHFFEWIELYADDTFLSRIHLTPEKTHHKLITEIKLNEPTKLVGRARCNIHGVWEGEKQIKIE</sequence>
<proteinExistence type="inferred from homology"/>
<dbReference type="NCBIfam" id="TIGR00332">
    <property type="entry name" value="neela_ferrous"/>
    <property type="match status" value="1"/>
</dbReference>
<evidence type="ECO:0000313" key="7">
    <source>
        <dbReference type="EMBL" id="OUJ19363.1"/>
    </source>
</evidence>
<dbReference type="PANTHER" id="PTHR36541:SF1">
    <property type="entry name" value="SUPEROXIDE REDUCTASE-RELATED"/>
    <property type="match status" value="1"/>
</dbReference>
<dbReference type="EMBL" id="MRZU01000002">
    <property type="protein sequence ID" value="OUJ19363.1"/>
    <property type="molecule type" value="Genomic_DNA"/>
</dbReference>
<dbReference type="OrthoDB" id="30725at2157"/>
<comment type="similarity">
    <text evidence="1">Belongs to the desulfoferrodoxin family.</text>
</comment>
<dbReference type="SUPFAM" id="SSF49367">
    <property type="entry name" value="Superoxide reductase-like"/>
    <property type="match status" value="1"/>
</dbReference>
<dbReference type="InterPro" id="IPR036073">
    <property type="entry name" value="Desulfoferrodoxin_Fe-bd_dom_sf"/>
</dbReference>
<dbReference type="Gene3D" id="2.60.40.730">
    <property type="entry name" value="SOR catalytic domain"/>
    <property type="match status" value="1"/>
</dbReference>
<evidence type="ECO:0000256" key="4">
    <source>
        <dbReference type="ARBA" id="ARBA00022982"/>
    </source>
</evidence>
<dbReference type="InterPro" id="IPR051233">
    <property type="entry name" value="Desulfoferrodoxin_SOR"/>
</dbReference>
<evidence type="ECO:0000256" key="5">
    <source>
        <dbReference type="ARBA" id="ARBA00023004"/>
    </source>
</evidence>
<dbReference type="RefSeq" id="WP_086636466.1">
    <property type="nucleotide sequence ID" value="NZ_MRZU01000002.1"/>
</dbReference>
<dbReference type="AlphaFoldDB" id="A0A1Y3GGC2"/>
<name>A0A1Y3GGC2_9EURY</name>
<comment type="caution">
    <text evidence="7">The sequence shown here is derived from an EMBL/GenBank/DDBJ whole genome shotgun (WGS) entry which is preliminary data.</text>
</comment>
<keyword evidence="4" id="KW-0249">Electron transport</keyword>
<gene>
    <name evidence="7" type="ORF">AMET1_0032</name>
</gene>
<organism evidence="7 8">
    <name type="scientific">Methanonatronarchaeum thermophilum</name>
    <dbReference type="NCBI Taxonomy" id="1927129"/>
    <lineage>
        <taxon>Archaea</taxon>
        <taxon>Methanobacteriati</taxon>
        <taxon>Methanobacteriota</taxon>
        <taxon>Methanonatronarchaeia</taxon>
        <taxon>Methanonatronarchaeales</taxon>
        <taxon>Methanonatronarchaeaceae</taxon>
        <taxon>Methanonatronarchaeum</taxon>
    </lineage>
</organism>
<dbReference type="Pfam" id="PF01880">
    <property type="entry name" value="Desulfoferrodox"/>
    <property type="match status" value="1"/>
</dbReference>
<keyword evidence="5" id="KW-0408">Iron</keyword>
<evidence type="ECO:0000259" key="6">
    <source>
        <dbReference type="Pfam" id="PF01880"/>
    </source>
</evidence>
<accession>A0A1Y3GGC2</accession>
<dbReference type="Proteomes" id="UP000195137">
    <property type="component" value="Unassembled WGS sequence"/>
</dbReference>
<evidence type="ECO:0000313" key="8">
    <source>
        <dbReference type="Proteomes" id="UP000195137"/>
    </source>
</evidence>
<dbReference type="InterPro" id="IPR002742">
    <property type="entry name" value="Desulfoferrodoxin_Fe-bd_dom"/>
</dbReference>
<dbReference type="PANTHER" id="PTHR36541">
    <property type="entry name" value="SUPEROXIDE REDUCTASE-RELATED"/>
    <property type="match status" value="1"/>
</dbReference>
<reference evidence="7 8" key="1">
    <citation type="submission" date="2016-12" db="EMBL/GenBank/DDBJ databases">
        <title>Discovery of methanogenic haloarchaea.</title>
        <authorList>
            <person name="Sorokin D.Y."/>
            <person name="Makarova K.S."/>
            <person name="Abbas B."/>
            <person name="Ferrer M."/>
            <person name="Golyshin P.N."/>
        </authorList>
    </citation>
    <scope>NUCLEOTIDE SEQUENCE [LARGE SCALE GENOMIC DNA]</scope>
    <source>
        <strain evidence="7">AMET1</strain>
    </source>
</reference>
<protein>
    <submittedName>
        <fullName evidence="7">Desulfoferredoxin</fullName>
    </submittedName>
</protein>
<keyword evidence="3" id="KW-0479">Metal-binding</keyword>
<evidence type="ECO:0000256" key="1">
    <source>
        <dbReference type="ARBA" id="ARBA00005941"/>
    </source>
</evidence>
<feature type="domain" description="Desulfoferrodoxin ferrous iron-binding" evidence="6">
    <location>
        <begin position="21"/>
        <end position="115"/>
    </location>
</feature>
<keyword evidence="8" id="KW-1185">Reference proteome</keyword>
<keyword evidence="2" id="KW-0813">Transport</keyword>